<keyword evidence="12 13" id="KW-0807">Transducer</keyword>
<evidence type="ECO:0000313" key="17">
    <source>
        <dbReference type="Proteomes" id="UP000694871"/>
    </source>
</evidence>
<evidence type="ECO:0000256" key="4">
    <source>
        <dbReference type="ARBA" id="ARBA00022692"/>
    </source>
</evidence>
<evidence type="ECO:0000313" key="18">
    <source>
        <dbReference type="RefSeq" id="XP_015272112.1"/>
    </source>
</evidence>
<feature type="transmembrane region" description="Helical" evidence="14">
    <location>
        <begin position="309"/>
        <end position="332"/>
    </location>
</feature>
<comment type="similarity">
    <text evidence="13">Belongs to the G-protein coupled receptor 1 family.</text>
</comment>
<dbReference type="RefSeq" id="XP_015272112.1">
    <property type="nucleotide sequence ID" value="XM_015416626.1"/>
</dbReference>
<evidence type="ECO:0000256" key="3">
    <source>
        <dbReference type="ARBA" id="ARBA00022606"/>
    </source>
</evidence>
<dbReference type="Pfam" id="PF13853">
    <property type="entry name" value="7tm_4"/>
    <property type="match status" value="1"/>
</dbReference>
<keyword evidence="10 13" id="KW-0675">Receptor</keyword>
<organism evidence="17 18">
    <name type="scientific">Gekko japonicus</name>
    <name type="common">Schlegel's Japanese gecko</name>
    <dbReference type="NCBI Taxonomy" id="146911"/>
    <lineage>
        <taxon>Eukaryota</taxon>
        <taxon>Metazoa</taxon>
        <taxon>Chordata</taxon>
        <taxon>Craniata</taxon>
        <taxon>Vertebrata</taxon>
        <taxon>Euteleostomi</taxon>
        <taxon>Lepidosauria</taxon>
        <taxon>Squamata</taxon>
        <taxon>Bifurcata</taxon>
        <taxon>Gekkota</taxon>
        <taxon>Gekkonidae</taxon>
        <taxon>Gekkoninae</taxon>
        <taxon>Gekko</taxon>
    </lineage>
</organism>
<dbReference type="SUPFAM" id="SSF81321">
    <property type="entry name" value="Family A G protein-coupled receptor-like"/>
    <property type="match status" value="1"/>
</dbReference>
<evidence type="ECO:0000256" key="13">
    <source>
        <dbReference type="RuleBase" id="RU000688"/>
    </source>
</evidence>
<dbReference type="GeneID" id="107115018"/>
<keyword evidence="4 13" id="KW-0812">Transmembrane</keyword>
<evidence type="ECO:0000256" key="9">
    <source>
        <dbReference type="ARBA" id="ARBA00023157"/>
    </source>
</evidence>
<protein>
    <recommendedName>
        <fullName evidence="14">Olfactory receptor</fullName>
    </recommendedName>
</protein>
<evidence type="ECO:0000256" key="6">
    <source>
        <dbReference type="ARBA" id="ARBA00022989"/>
    </source>
</evidence>
<feature type="transmembrane region" description="Helical" evidence="14">
    <location>
        <begin position="268"/>
        <end position="297"/>
    </location>
</feature>
<keyword evidence="3 14" id="KW-0716">Sensory transduction</keyword>
<evidence type="ECO:0000256" key="1">
    <source>
        <dbReference type="ARBA" id="ARBA00004651"/>
    </source>
</evidence>
<feature type="transmembrane region" description="Helical" evidence="14">
    <location>
        <begin position="344"/>
        <end position="363"/>
    </location>
</feature>
<sequence length="383" mass="42800">MVSATGRSGDSAENGGVSNIRQRVFQGGDWSGDMATRRHSSTGAYQGQRPRKGRHTVTEQRNCPEGAAAEMELDNGTRVQKFILLGFGVGQQERFLLLVFFGILYVVTLAENITIITLVVLDTHLSRLPMYILLGNFSWLEICYVSTTAPRMLFDLASPYGIIPFSDCFLQFYLLFSFGATENFFLSAMALDRYLAICHPLHYPQLMTQESCYHLVVACWICGFMGYVVPVIMMSKMSFCGPNVIDHFLCDPGPILALACPPLGVTPIVFQFCANVLILGNVLFAVLSYAIVILTLLKPSFEGKRRKAFSTISFHIVVVTLFYGSVAGMYLAPDGENQRETAKAITLFYTSATPFLNPMIYCLRNDQVKEALQRLSKRKLRFR</sequence>
<dbReference type="Gene3D" id="1.20.1070.10">
    <property type="entry name" value="Rhodopsin 7-helix transmembrane proteins"/>
    <property type="match status" value="1"/>
</dbReference>
<proteinExistence type="inferred from homology"/>
<evidence type="ECO:0000256" key="14">
    <source>
        <dbReference type="RuleBase" id="RU363047"/>
    </source>
</evidence>
<evidence type="ECO:0000256" key="10">
    <source>
        <dbReference type="ARBA" id="ARBA00023170"/>
    </source>
</evidence>
<keyword evidence="7 13" id="KW-0297">G-protein coupled receptor</keyword>
<dbReference type="InterPro" id="IPR017452">
    <property type="entry name" value="GPCR_Rhodpsn_7TM"/>
</dbReference>
<dbReference type="PROSITE" id="PS50262">
    <property type="entry name" value="G_PROTEIN_RECEP_F1_2"/>
    <property type="match status" value="1"/>
</dbReference>
<evidence type="ECO:0000256" key="5">
    <source>
        <dbReference type="ARBA" id="ARBA00022725"/>
    </source>
</evidence>
<feature type="transmembrane region" description="Helical" evidence="14">
    <location>
        <begin position="128"/>
        <end position="149"/>
    </location>
</feature>
<keyword evidence="2 14" id="KW-1003">Cell membrane</keyword>
<comment type="subcellular location">
    <subcellularLocation>
        <location evidence="1 14">Cell membrane</location>
        <topology evidence="1 14">Multi-pass membrane protein</topology>
    </subcellularLocation>
</comment>
<name>A0ABM1KEH5_GEKJA</name>
<evidence type="ECO:0000256" key="2">
    <source>
        <dbReference type="ARBA" id="ARBA00022475"/>
    </source>
</evidence>
<accession>A0ABM1KEH5</accession>
<keyword evidence="5 14" id="KW-0552">Olfaction</keyword>
<evidence type="ECO:0000259" key="16">
    <source>
        <dbReference type="PROSITE" id="PS50262"/>
    </source>
</evidence>
<evidence type="ECO:0000256" key="8">
    <source>
        <dbReference type="ARBA" id="ARBA00023136"/>
    </source>
</evidence>
<dbReference type="PROSITE" id="PS00237">
    <property type="entry name" value="G_PROTEIN_RECEP_F1_1"/>
    <property type="match status" value="1"/>
</dbReference>
<evidence type="ECO:0000256" key="11">
    <source>
        <dbReference type="ARBA" id="ARBA00023180"/>
    </source>
</evidence>
<feature type="domain" description="G-protein coupled receptors family 1 profile" evidence="16">
    <location>
        <begin position="111"/>
        <end position="361"/>
    </location>
</feature>
<feature type="transmembrane region" description="Helical" evidence="14">
    <location>
        <begin position="169"/>
        <end position="191"/>
    </location>
</feature>
<evidence type="ECO:0000256" key="7">
    <source>
        <dbReference type="ARBA" id="ARBA00023040"/>
    </source>
</evidence>
<feature type="region of interest" description="Disordered" evidence="15">
    <location>
        <begin position="31"/>
        <end position="59"/>
    </location>
</feature>
<gene>
    <name evidence="18" type="primary">LOC107115018</name>
</gene>
<dbReference type="Proteomes" id="UP000694871">
    <property type="component" value="Unplaced"/>
</dbReference>
<dbReference type="InterPro" id="IPR000725">
    <property type="entry name" value="Olfact_rcpt"/>
</dbReference>
<dbReference type="PANTHER" id="PTHR24242">
    <property type="entry name" value="G-PROTEIN COUPLED RECEPTOR"/>
    <property type="match status" value="1"/>
</dbReference>
<keyword evidence="9" id="KW-1015">Disulfide bond</keyword>
<dbReference type="PANTHER" id="PTHR24242:SF227">
    <property type="entry name" value="OLFACTORY RECEPTOR"/>
    <property type="match status" value="1"/>
</dbReference>
<dbReference type="PRINTS" id="PR00245">
    <property type="entry name" value="OLFACTORYR"/>
</dbReference>
<keyword evidence="6 14" id="KW-1133">Transmembrane helix</keyword>
<keyword evidence="17" id="KW-1185">Reference proteome</keyword>
<feature type="transmembrane region" description="Helical" evidence="14">
    <location>
        <begin position="212"/>
        <end position="233"/>
    </location>
</feature>
<dbReference type="InterPro" id="IPR000276">
    <property type="entry name" value="GPCR_Rhodpsn"/>
</dbReference>
<reference evidence="18" key="1">
    <citation type="submission" date="2025-08" db="UniProtKB">
        <authorList>
            <consortium name="RefSeq"/>
        </authorList>
    </citation>
    <scope>IDENTIFICATION</scope>
</reference>
<keyword evidence="8 14" id="KW-0472">Membrane</keyword>
<dbReference type="PRINTS" id="PR00237">
    <property type="entry name" value="GPCRRHODOPSN"/>
</dbReference>
<feature type="transmembrane region" description="Helical" evidence="14">
    <location>
        <begin position="95"/>
        <end position="121"/>
    </location>
</feature>
<evidence type="ECO:0000256" key="15">
    <source>
        <dbReference type="SAM" id="MobiDB-lite"/>
    </source>
</evidence>
<dbReference type="InterPro" id="IPR050939">
    <property type="entry name" value="Olfactory_GPCR1"/>
</dbReference>
<keyword evidence="11" id="KW-0325">Glycoprotein</keyword>
<evidence type="ECO:0000256" key="12">
    <source>
        <dbReference type="ARBA" id="ARBA00023224"/>
    </source>
</evidence>